<dbReference type="EMBL" id="JAVREX010000005">
    <property type="protein sequence ID" value="MDT0429055.1"/>
    <property type="molecule type" value="Genomic_DNA"/>
</dbReference>
<keyword evidence="3" id="KW-1185">Reference proteome</keyword>
<sequence length="152" mass="16236">MITQGAMAVEMQQWRDGRKAAEDATEALSGALVALGIEAERVSHLRPVVAYSGRPYVHVGAMPADMVERMAEALRRADPPLPKHPEKRPARCSGTLATWGRRAARAVGPTFLYLFKGAPAARRVAGPPGSGMRPGGRSRPGDRHPSAGLPRP</sequence>
<name>A0ABU2RJN5_9ACTN</name>
<dbReference type="RefSeq" id="WP_311656950.1">
    <property type="nucleotide sequence ID" value="NZ_JAVREX010000005.1"/>
</dbReference>
<evidence type="ECO:0000313" key="3">
    <source>
        <dbReference type="Proteomes" id="UP001183777"/>
    </source>
</evidence>
<reference evidence="3" key="1">
    <citation type="submission" date="2023-07" db="EMBL/GenBank/DDBJ databases">
        <title>30 novel species of actinomycetes from the DSMZ collection.</title>
        <authorList>
            <person name="Nouioui I."/>
        </authorList>
    </citation>
    <scope>NUCLEOTIDE SEQUENCE [LARGE SCALE GENOMIC DNA]</scope>
    <source>
        <strain evidence="3">DSM 41770</strain>
    </source>
</reference>
<dbReference type="Proteomes" id="UP001183777">
    <property type="component" value="Unassembled WGS sequence"/>
</dbReference>
<evidence type="ECO:0000313" key="2">
    <source>
        <dbReference type="EMBL" id="MDT0429055.1"/>
    </source>
</evidence>
<accession>A0ABU2RJN5</accession>
<gene>
    <name evidence="2" type="ORF">RM649_15540</name>
</gene>
<organism evidence="2 3">
    <name type="scientific">Streptomyces salyersiae</name>
    <dbReference type="NCBI Taxonomy" id="3075530"/>
    <lineage>
        <taxon>Bacteria</taxon>
        <taxon>Bacillati</taxon>
        <taxon>Actinomycetota</taxon>
        <taxon>Actinomycetes</taxon>
        <taxon>Kitasatosporales</taxon>
        <taxon>Streptomycetaceae</taxon>
        <taxon>Streptomyces</taxon>
    </lineage>
</organism>
<evidence type="ECO:0000256" key="1">
    <source>
        <dbReference type="SAM" id="MobiDB-lite"/>
    </source>
</evidence>
<feature type="region of interest" description="Disordered" evidence="1">
    <location>
        <begin position="121"/>
        <end position="152"/>
    </location>
</feature>
<proteinExistence type="predicted"/>
<comment type="caution">
    <text evidence="2">The sequence shown here is derived from an EMBL/GenBank/DDBJ whole genome shotgun (WGS) entry which is preliminary data.</text>
</comment>
<protein>
    <submittedName>
        <fullName evidence="2">Uncharacterized protein</fullName>
    </submittedName>
</protein>